<feature type="region of interest" description="Disordered" evidence="1">
    <location>
        <begin position="146"/>
        <end position="167"/>
    </location>
</feature>
<dbReference type="AlphaFoldDB" id="A0A4Q5ATE1"/>
<keyword evidence="2" id="KW-1133">Transmembrane helix</keyword>
<feature type="compositionally biased region" description="Basic and acidic residues" evidence="1">
    <location>
        <begin position="156"/>
        <end position="167"/>
    </location>
</feature>
<gene>
    <name evidence="3" type="ORF">PG2003B_0997</name>
</gene>
<accession>A0A4Q5ATE1</accession>
<proteinExistence type="predicted"/>
<dbReference type="Proteomes" id="UP000292382">
    <property type="component" value="Unassembled WGS sequence"/>
</dbReference>
<keyword evidence="2" id="KW-0812">Transmembrane</keyword>
<sequence>MSTHGNSSQCPLRGGENTNFLSVEVLTALAGLATGFGASSITTWLLNRYDRRHPAVDVDKIVKRIEELNEQIDLSTLADKLDGLNNAVIELAYLRIRERHENAMRHGWMHPNEKHVLERLYHAYHSIGGNGTGTQMIDDIRNLPSMPPGGDPTSRMCEEHQESLETY</sequence>
<name>A0A4Q5ATE1_9BIFI</name>
<comment type="caution">
    <text evidence="3">The sequence shown here is derived from an EMBL/GenBank/DDBJ whole genome shotgun (WGS) entry which is preliminary data.</text>
</comment>
<keyword evidence="2" id="KW-0472">Membrane</keyword>
<evidence type="ECO:0000313" key="3">
    <source>
        <dbReference type="EMBL" id="RYQ36500.1"/>
    </source>
</evidence>
<evidence type="ECO:0000256" key="2">
    <source>
        <dbReference type="SAM" id="Phobius"/>
    </source>
</evidence>
<reference evidence="3 4" key="1">
    <citation type="submission" date="2018-12" db="EMBL/GenBank/DDBJ databases">
        <title>Unveiling genomic diversity among members of the Bifidobacterium pseudolongum species, a widely distributed gut commensal of the animal kingdom.</title>
        <authorList>
            <person name="Lugli G.A."/>
            <person name="Duranti S."/>
            <person name="Albert K."/>
            <person name="Mancabelli L."/>
            <person name="Napoli S."/>
            <person name="Viappiani A."/>
            <person name="Anzalone R."/>
            <person name="Longhi G."/>
            <person name="Milani C."/>
            <person name="Turroni F."/>
            <person name="Alessandri G."/>
            <person name="Sela D.A."/>
            <person name="Van Sinderen D."/>
            <person name="Ventura M."/>
        </authorList>
    </citation>
    <scope>NUCLEOTIDE SEQUENCE [LARGE SCALE GENOMIC DNA]</scope>
    <source>
        <strain evidence="3 4">2003B</strain>
    </source>
</reference>
<evidence type="ECO:0000313" key="4">
    <source>
        <dbReference type="Proteomes" id="UP000292382"/>
    </source>
</evidence>
<feature type="transmembrane region" description="Helical" evidence="2">
    <location>
        <begin position="20"/>
        <end position="46"/>
    </location>
</feature>
<evidence type="ECO:0000256" key="1">
    <source>
        <dbReference type="SAM" id="MobiDB-lite"/>
    </source>
</evidence>
<dbReference type="EMBL" id="RYUW01000012">
    <property type="protein sequence ID" value="RYQ36500.1"/>
    <property type="molecule type" value="Genomic_DNA"/>
</dbReference>
<organism evidence="3 4">
    <name type="scientific">Bifidobacterium pseudolongum subsp. globosum</name>
    <dbReference type="NCBI Taxonomy" id="1690"/>
    <lineage>
        <taxon>Bacteria</taxon>
        <taxon>Bacillati</taxon>
        <taxon>Actinomycetota</taxon>
        <taxon>Actinomycetes</taxon>
        <taxon>Bifidobacteriales</taxon>
        <taxon>Bifidobacteriaceae</taxon>
        <taxon>Bifidobacterium</taxon>
    </lineage>
</organism>
<protein>
    <submittedName>
        <fullName evidence="3">Uncharacterized protein</fullName>
    </submittedName>
</protein>